<dbReference type="AlphaFoldDB" id="A0AA39WZW1"/>
<feature type="signal peptide" evidence="1">
    <location>
        <begin position="1"/>
        <end position="19"/>
    </location>
</feature>
<keyword evidence="3" id="KW-1185">Reference proteome</keyword>
<proteinExistence type="predicted"/>
<evidence type="ECO:0000313" key="2">
    <source>
        <dbReference type="EMBL" id="KAK0624402.1"/>
    </source>
</evidence>
<reference evidence="2" key="1">
    <citation type="submission" date="2023-06" db="EMBL/GenBank/DDBJ databases">
        <title>Genome-scale phylogeny and comparative genomics of the fungal order Sordariales.</title>
        <authorList>
            <consortium name="Lawrence Berkeley National Laboratory"/>
            <person name="Hensen N."/>
            <person name="Bonometti L."/>
            <person name="Westerberg I."/>
            <person name="Brannstrom I.O."/>
            <person name="Guillou S."/>
            <person name="Cros-Aarteil S."/>
            <person name="Calhoun S."/>
            <person name="Haridas S."/>
            <person name="Kuo A."/>
            <person name="Mondo S."/>
            <person name="Pangilinan J."/>
            <person name="Riley R."/>
            <person name="Labutti K."/>
            <person name="Andreopoulos B."/>
            <person name="Lipzen A."/>
            <person name="Chen C."/>
            <person name="Yanf M."/>
            <person name="Daum C."/>
            <person name="Ng V."/>
            <person name="Clum A."/>
            <person name="Steindorff A."/>
            <person name="Ohm R."/>
            <person name="Martin F."/>
            <person name="Silar P."/>
            <person name="Natvig D."/>
            <person name="Lalanne C."/>
            <person name="Gautier V."/>
            <person name="Ament-Velasquez S.L."/>
            <person name="Kruys A."/>
            <person name="Hutchinson M.I."/>
            <person name="Powell A.J."/>
            <person name="Barry K."/>
            <person name="Miller A.N."/>
            <person name="Grigoriev I.V."/>
            <person name="Debuchy R."/>
            <person name="Gladieux P."/>
            <person name="Thoren M.H."/>
            <person name="Johannesson H."/>
        </authorList>
    </citation>
    <scope>NUCLEOTIDE SEQUENCE</scope>
    <source>
        <strain evidence="2">CBS 606.72</strain>
    </source>
</reference>
<dbReference type="EMBL" id="JAULSU010000003">
    <property type="protein sequence ID" value="KAK0624402.1"/>
    <property type="molecule type" value="Genomic_DNA"/>
</dbReference>
<gene>
    <name evidence="2" type="ORF">B0T14DRAFT_602738</name>
</gene>
<keyword evidence="1" id="KW-0732">Signal</keyword>
<name>A0AA39WZW1_9PEZI</name>
<evidence type="ECO:0000313" key="3">
    <source>
        <dbReference type="Proteomes" id="UP001175000"/>
    </source>
</evidence>
<feature type="chain" id="PRO_5041280736" evidence="1">
    <location>
        <begin position="20"/>
        <end position="102"/>
    </location>
</feature>
<comment type="caution">
    <text evidence="2">The sequence shown here is derived from an EMBL/GenBank/DDBJ whole genome shotgun (WGS) entry which is preliminary data.</text>
</comment>
<protein>
    <submittedName>
        <fullName evidence="2">Uncharacterized protein</fullName>
    </submittedName>
</protein>
<evidence type="ECO:0000256" key="1">
    <source>
        <dbReference type="SAM" id="SignalP"/>
    </source>
</evidence>
<sequence length="102" mass="11558">MRVSTFLSTAIRLFTVAEAKVSDLTIPPVIRVGEDSVANFTYLSQQPRDVAIVWGVGPDVAKPGPRETWSLVMHLSNRKLRLRLVWPLQDLRNDRLLLFCVV</sequence>
<accession>A0AA39WZW1</accession>
<organism evidence="2 3">
    <name type="scientific">Immersiella caudata</name>
    <dbReference type="NCBI Taxonomy" id="314043"/>
    <lineage>
        <taxon>Eukaryota</taxon>
        <taxon>Fungi</taxon>
        <taxon>Dikarya</taxon>
        <taxon>Ascomycota</taxon>
        <taxon>Pezizomycotina</taxon>
        <taxon>Sordariomycetes</taxon>
        <taxon>Sordariomycetidae</taxon>
        <taxon>Sordariales</taxon>
        <taxon>Lasiosphaeriaceae</taxon>
        <taxon>Immersiella</taxon>
    </lineage>
</organism>
<dbReference type="Proteomes" id="UP001175000">
    <property type="component" value="Unassembled WGS sequence"/>
</dbReference>